<protein>
    <submittedName>
        <fullName evidence="2">Uncharacterized protein</fullName>
    </submittedName>
</protein>
<keyword evidence="1" id="KW-0732">Signal</keyword>
<dbReference type="Proteomes" id="UP001152759">
    <property type="component" value="Chromosome 2"/>
</dbReference>
<keyword evidence="3" id="KW-1185">Reference proteome</keyword>
<sequence length="112" mass="13171">MYPQASWVMITLAFSIATLEVASEEYNVQRRDDLRCKMFCQLVLQCEFCTGRRPVRFGKRSRQIQLEVLTSRNDVLMNDSRNNGFSFEPSQYVPRLNSQSNVRQKFPLEIIE</sequence>
<evidence type="ECO:0000256" key="1">
    <source>
        <dbReference type="SAM" id="SignalP"/>
    </source>
</evidence>
<dbReference type="AlphaFoldDB" id="A0A9P0EYN9"/>
<name>A0A9P0EYN9_BEMTA</name>
<dbReference type="EMBL" id="OU963863">
    <property type="protein sequence ID" value="CAH0384692.1"/>
    <property type="molecule type" value="Genomic_DNA"/>
</dbReference>
<organism evidence="2 3">
    <name type="scientific">Bemisia tabaci</name>
    <name type="common">Sweetpotato whitefly</name>
    <name type="synonym">Aleurodes tabaci</name>
    <dbReference type="NCBI Taxonomy" id="7038"/>
    <lineage>
        <taxon>Eukaryota</taxon>
        <taxon>Metazoa</taxon>
        <taxon>Ecdysozoa</taxon>
        <taxon>Arthropoda</taxon>
        <taxon>Hexapoda</taxon>
        <taxon>Insecta</taxon>
        <taxon>Pterygota</taxon>
        <taxon>Neoptera</taxon>
        <taxon>Paraneoptera</taxon>
        <taxon>Hemiptera</taxon>
        <taxon>Sternorrhyncha</taxon>
        <taxon>Aleyrodoidea</taxon>
        <taxon>Aleyrodidae</taxon>
        <taxon>Aleyrodinae</taxon>
        <taxon>Bemisia</taxon>
    </lineage>
</organism>
<feature type="chain" id="PRO_5040131951" evidence="1">
    <location>
        <begin position="24"/>
        <end position="112"/>
    </location>
</feature>
<accession>A0A9P0EYN9</accession>
<proteinExistence type="predicted"/>
<gene>
    <name evidence="2" type="ORF">BEMITA_LOCUS3992</name>
</gene>
<evidence type="ECO:0000313" key="3">
    <source>
        <dbReference type="Proteomes" id="UP001152759"/>
    </source>
</evidence>
<feature type="signal peptide" evidence="1">
    <location>
        <begin position="1"/>
        <end position="23"/>
    </location>
</feature>
<evidence type="ECO:0000313" key="2">
    <source>
        <dbReference type="EMBL" id="CAH0384692.1"/>
    </source>
</evidence>
<reference evidence="2" key="1">
    <citation type="submission" date="2021-12" db="EMBL/GenBank/DDBJ databases">
        <authorList>
            <person name="King R."/>
        </authorList>
    </citation>
    <scope>NUCLEOTIDE SEQUENCE</scope>
</reference>